<feature type="transmembrane region" description="Helical" evidence="1">
    <location>
        <begin position="101"/>
        <end position="119"/>
    </location>
</feature>
<sequence length="319" mass="34400">MDDPENRIETREDSYDIESWEPRTTTDRLALRLYRLLTGATRGLTLLLALTFVLAELVLVGATVAERPLLGVFSFLSVIPALLLAFYIWRADPTEREPLPTLVVTFLLGVVFAAFAAIINTVGAFALSGLGIGVLAIVPFFFLVVGPVEETVKWLAVRFHAYRTPHFQTAVDGAVYGAMAGLGFATIENLTYVVGSVNVNGGVGTSVTVSGVAVTRAIVGPNHVLWAAISGYYLGLAKIVPANRGPIIVKGIAIPAVLHGFYNSTAGFVTETMASVVGGDALFWLLVYVLVFAGLVGGYLFQKIRRAREYYEGQIRLGW</sequence>
<dbReference type="AlphaFoldDB" id="A0A1N6WZE0"/>
<evidence type="ECO:0000313" key="2">
    <source>
        <dbReference type="EMBL" id="SIQ95406.1"/>
    </source>
</evidence>
<keyword evidence="3" id="KW-1185">Reference proteome</keyword>
<dbReference type="InterPro" id="IPR026898">
    <property type="entry name" value="PrsW"/>
</dbReference>
<proteinExistence type="predicted"/>
<dbReference type="EMBL" id="FTNO01000001">
    <property type="protein sequence ID" value="SIQ95406.1"/>
    <property type="molecule type" value="Genomic_DNA"/>
</dbReference>
<dbReference type="OrthoDB" id="248468at2157"/>
<keyword evidence="1" id="KW-0812">Transmembrane</keyword>
<keyword evidence="1" id="KW-0472">Membrane</keyword>
<protein>
    <submittedName>
        <fullName evidence="2">Membrane proteinase PrsW, cleaves anti-sigma factor RsiW, M82 family</fullName>
    </submittedName>
</protein>
<evidence type="ECO:0000313" key="3">
    <source>
        <dbReference type="Proteomes" id="UP000186914"/>
    </source>
</evidence>
<feature type="transmembrane region" description="Helical" evidence="1">
    <location>
        <begin position="281"/>
        <end position="301"/>
    </location>
</feature>
<gene>
    <name evidence="2" type="ORF">SAMN05421858_0926</name>
</gene>
<feature type="transmembrane region" description="Helical" evidence="1">
    <location>
        <begin position="70"/>
        <end position="89"/>
    </location>
</feature>
<accession>A0A1N6WZE0</accession>
<reference evidence="3" key="1">
    <citation type="submission" date="2017-01" db="EMBL/GenBank/DDBJ databases">
        <authorList>
            <person name="Varghese N."/>
            <person name="Submissions S."/>
        </authorList>
    </citation>
    <scope>NUCLEOTIDE SEQUENCE [LARGE SCALE GENOMIC DNA]</scope>
    <source>
        <strain evidence="3">CGMCC 1.7737</strain>
    </source>
</reference>
<dbReference type="PANTHER" id="PTHR36844">
    <property type="entry name" value="PROTEASE PRSW"/>
    <property type="match status" value="1"/>
</dbReference>
<dbReference type="Pfam" id="PF13367">
    <property type="entry name" value="PrsW-protease"/>
    <property type="match status" value="1"/>
</dbReference>
<keyword evidence="1" id="KW-1133">Transmembrane helix</keyword>
<feature type="transmembrane region" description="Helical" evidence="1">
    <location>
        <begin position="247"/>
        <end position="269"/>
    </location>
</feature>
<organism evidence="2 3">
    <name type="scientific">Haladaptatus litoreus</name>
    <dbReference type="NCBI Taxonomy" id="553468"/>
    <lineage>
        <taxon>Archaea</taxon>
        <taxon>Methanobacteriati</taxon>
        <taxon>Methanobacteriota</taxon>
        <taxon>Stenosarchaea group</taxon>
        <taxon>Halobacteria</taxon>
        <taxon>Halobacteriales</taxon>
        <taxon>Haladaptataceae</taxon>
        <taxon>Haladaptatus</taxon>
    </lineage>
</organism>
<dbReference type="Proteomes" id="UP000186914">
    <property type="component" value="Unassembled WGS sequence"/>
</dbReference>
<feature type="transmembrane region" description="Helical" evidence="1">
    <location>
        <begin position="125"/>
        <end position="145"/>
    </location>
</feature>
<evidence type="ECO:0000256" key="1">
    <source>
        <dbReference type="SAM" id="Phobius"/>
    </source>
</evidence>
<dbReference type="PANTHER" id="PTHR36844:SF1">
    <property type="entry name" value="PROTEASE PRSW"/>
    <property type="match status" value="1"/>
</dbReference>
<name>A0A1N6WZE0_9EURY</name>
<feature type="transmembrane region" description="Helical" evidence="1">
    <location>
        <begin position="44"/>
        <end position="64"/>
    </location>
</feature>
<dbReference type="GO" id="GO:0008233">
    <property type="term" value="F:peptidase activity"/>
    <property type="evidence" value="ECO:0007669"/>
    <property type="project" value="InterPro"/>
</dbReference>